<name>A0ABN9XHE9_9DINO</name>
<evidence type="ECO:0000313" key="1">
    <source>
        <dbReference type="EMBL" id="CAK0899130.1"/>
    </source>
</evidence>
<dbReference type="EMBL" id="CAUYUJ010020553">
    <property type="protein sequence ID" value="CAK0899130.1"/>
    <property type="molecule type" value="Genomic_DNA"/>
</dbReference>
<gene>
    <name evidence="1" type="ORF">PCOR1329_LOCUS76716</name>
</gene>
<keyword evidence="2" id="KW-1185">Reference proteome</keyword>
<feature type="non-terminal residue" evidence="1">
    <location>
        <position position="216"/>
    </location>
</feature>
<reference evidence="1" key="1">
    <citation type="submission" date="2023-10" db="EMBL/GenBank/DDBJ databases">
        <authorList>
            <person name="Chen Y."/>
            <person name="Shah S."/>
            <person name="Dougan E. K."/>
            <person name="Thang M."/>
            <person name="Chan C."/>
        </authorList>
    </citation>
    <scope>NUCLEOTIDE SEQUENCE [LARGE SCALE GENOMIC DNA]</scope>
</reference>
<dbReference type="Proteomes" id="UP001189429">
    <property type="component" value="Unassembled WGS sequence"/>
</dbReference>
<protein>
    <submittedName>
        <fullName evidence="1">Uncharacterized protein</fullName>
    </submittedName>
</protein>
<comment type="caution">
    <text evidence="1">The sequence shown here is derived from an EMBL/GenBank/DDBJ whole genome shotgun (WGS) entry which is preliminary data.</text>
</comment>
<evidence type="ECO:0000313" key="2">
    <source>
        <dbReference type="Proteomes" id="UP001189429"/>
    </source>
</evidence>
<accession>A0ABN9XHE9</accession>
<sequence>MAQSSQPSASMCHGSVPEAKAEAMARWAHQRLEWPPPDEAHLSLELRCGDGFGVHAVARQGFEPGDLVLSERALLNIPEVPAQLRQELQRQFGQLASFLEPAVAVDWSRVDEDVRQAALSLFFIHPLFSSQDSKMVLKNTSACEALLGFYSPLQEHWSSVRELMNFLHVVDLNIPPGRRELAQCGLHRHLRPGLEVFAQLQPELQLVVQQQGPPTV</sequence>
<organism evidence="1 2">
    <name type="scientific">Prorocentrum cordatum</name>
    <dbReference type="NCBI Taxonomy" id="2364126"/>
    <lineage>
        <taxon>Eukaryota</taxon>
        <taxon>Sar</taxon>
        <taxon>Alveolata</taxon>
        <taxon>Dinophyceae</taxon>
        <taxon>Prorocentrales</taxon>
        <taxon>Prorocentraceae</taxon>
        <taxon>Prorocentrum</taxon>
    </lineage>
</organism>
<proteinExistence type="predicted"/>